<keyword evidence="5 6" id="KW-0233">DNA recombination</keyword>
<dbReference type="GO" id="GO:0004803">
    <property type="term" value="F:transposase activity"/>
    <property type="evidence" value="ECO:0007669"/>
    <property type="project" value="UniProtKB-UniRule"/>
</dbReference>
<dbReference type="InterPro" id="IPR001207">
    <property type="entry name" value="Transposase_mutator"/>
</dbReference>
<dbReference type="PANTHER" id="PTHR33217:SF8">
    <property type="entry name" value="MUTATOR FAMILY TRANSPOSASE"/>
    <property type="match status" value="1"/>
</dbReference>
<keyword evidence="3 6" id="KW-0815">Transposition</keyword>
<reference evidence="7 8" key="1">
    <citation type="submission" date="2015-10" db="EMBL/GenBank/DDBJ databases">
        <title>Draft genome sequence of Streptomyces yokosukanensis DSM 40224, type strain for the species Streptomyces yokosukanensis.</title>
        <authorList>
            <person name="Ruckert C."/>
            <person name="Winkler A."/>
            <person name="Kalinowski J."/>
            <person name="Kampfer P."/>
            <person name="Glaeser S."/>
        </authorList>
    </citation>
    <scope>NUCLEOTIDE SEQUENCE [LARGE SCALE GENOMIC DNA]</scope>
    <source>
        <strain evidence="7 8">DSM 40224</strain>
    </source>
</reference>
<keyword evidence="4 6" id="KW-0238">DNA-binding</keyword>
<keyword evidence="8" id="KW-1185">Reference proteome</keyword>
<dbReference type="Pfam" id="PF00872">
    <property type="entry name" value="Transposase_mut"/>
    <property type="match status" value="1"/>
</dbReference>
<evidence type="ECO:0000256" key="6">
    <source>
        <dbReference type="RuleBase" id="RU365089"/>
    </source>
</evidence>
<comment type="caution">
    <text evidence="7">The sequence shown here is derived from an EMBL/GenBank/DDBJ whole genome shotgun (WGS) entry which is preliminary data.</text>
</comment>
<evidence type="ECO:0000256" key="2">
    <source>
        <dbReference type="ARBA" id="ARBA00010961"/>
    </source>
</evidence>
<protein>
    <recommendedName>
        <fullName evidence="6">Mutator family transposase</fullName>
    </recommendedName>
</protein>
<comment type="function">
    <text evidence="1 6">Required for the transposition of the insertion element.</text>
</comment>
<evidence type="ECO:0000256" key="5">
    <source>
        <dbReference type="ARBA" id="ARBA00023172"/>
    </source>
</evidence>
<evidence type="ECO:0000256" key="4">
    <source>
        <dbReference type="ARBA" id="ARBA00023125"/>
    </source>
</evidence>
<evidence type="ECO:0000313" key="8">
    <source>
        <dbReference type="Proteomes" id="UP000053127"/>
    </source>
</evidence>
<keyword evidence="6" id="KW-0814">Transposable element</keyword>
<comment type="similarity">
    <text evidence="2 6">Belongs to the transposase mutator family.</text>
</comment>
<dbReference type="GO" id="GO:0006313">
    <property type="term" value="P:DNA transposition"/>
    <property type="evidence" value="ECO:0007669"/>
    <property type="project" value="UniProtKB-UniRule"/>
</dbReference>
<dbReference type="GO" id="GO:0003677">
    <property type="term" value="F:DNA binding"/>
    <property type="evidence" value="ECO:0007669"/>
    <property type="project" value="UniProtKB-UniRule"/>
</dbReference>
<dbReference type="Proteomes" id="UP000053127">
    <property type="component" value="Unassembled WGS sequence"/>
</dbReference>
<dbReference type="AlphaFoldDB" id="A0A117PYT5"/>
<proteinExistence type="inferred from homology"/>
<accession>A0A117PYT5</accession>
<name>A0A117PYT5_9ACTN</name>
<dbReference type="PANTHER" id="PTHR33217">
    <property type="entry name" value="TRANSPOSASE FOR INSERTION SEQUENCE ELEMENT IS1081"/>
    <property type="match status" value="1"/>
</dbReference>
<evidence type="ECO:0000256" key="1">
    <source>
        <dbReference type="ARBA" id="ARBA00002190"/>
    </source>
</evidence>
<dbReference type="STRING" id="67386.AQI95_38600"/>
<dbReference type="EMBL" id="LMWN01000063">
    <property type="protein sequence ID" value="KUM99443.1"/>
    <property type="molecule type" value="Genomic_DNA"/>
</dbReference>
<evidence type="ECO:0000313" key="7">
    <source>
        <dbReference type="EMBL" id="KUM99443.1"/>
    </source>
</evidence>
<evidence type="ECO:0000256" key="3">
    <source>
        <dbReference type="ARBA" id="ARBA00022578"/>
    </source>
</evidence>
<sequence>MGPVCGGSGHKLVTDLKVIYTAPTEQAAEQALADFAAGELGRRYPTIVRTWQAAWREFTPYLAFLPETTKVVCSTNLIESINARSVQKRFWLRFCGGATPSGWISSRVTDPGGENGLVVSPLPRLPVPR</sequence>
<gene>
    <name evidence="7" type="ORF">AQI95_38600</name>
</gene>
<organism evidence="7 8">
    <name type="scientific">Streptomyces yokosukanensis</name>
    <dbReference type="NCBI Taxonomy" id="67386"/>
    <lineage>
        <taxon>Bacteria</taxon>
        <taxon>Bacillati</taxon>
        <taxon>Actinomycetota</taxon>
        <taxon>Actinomycetes</taxon>
        <taxon>Kitasatosporales</taxon>
        <taxon>Streptomycetaceae</taxon>
        <taxon>Streptomyces</taxon>
    </lineage>
</organism>